<accession>A0ACB7S8A4</accession>
<proteinExistence type="predicted"/>
<evidence type="ECO:0000313" key="2">
    <source>
        <dbReference type="Proteomes" id="UP000821845"/>
    </source>
</evidence>
<dbReference type="EMBL" id="CM023485">
    <property type="protein sequence ID" value="KAH6931186.1"/>
    <property type="molecule type" value="Genomic_DNA"/>
</dbReference>
<name>A0ACB7S8A4_HYAAI</name>
<gene>
    <name evidence="1" type="ORF">HPB50_022720</name>
</gene>
<dbReference type="Proteomes" id="UP000821845">
    <property type="component" value="Chromosome 5"/>
</dbReference>
<organism evidence="1 2">
    <name type="scientific">Hyalomma asiaticum</name>
    <name type="common">Tick</name>
    <dbReference type="NCBI Taxonomy" id="266040"/>
    <lineage>
        <taxon>Eukaryota</taxon>
        <taxon>Metazoa</taxon>
        <taxon>Ecdysozoa</taxon>
        <taxon>Arthropoda</taxon>
        <taxon>Chelicerata</taxon>
        <taxon>Arachnida</taxon>
        <taxon>Acari</taxon>
        <taxon>Parasitiformes</taxon>
        <taxon>Ixodida</taxon>
        <taxon>Ixodoidea</taxon>
        <taxon>Ixodidae</taxon>
        <taxon>Hyalomminae</taxon>
        <taxon>Hyalomma</taxon>
    </lineage>
</organism>
<protein>
    <submittedName>
        <fullName evidence="1">Uncharacterized protein</fullName>
    </submittedName>
</protein>
<reference evidence="1" key="1">
    <citation type="submission" date="2020-05" db="EMBL/GenBank/DDBJ databases">
        <title>Large-scale comparative analyses of tick genomes elucidate their genetic diversity and vector capacities.</title>
        <authorList>
            <person name="Jia N."/>
            <person name="Wang J."/>
            <person name="Shi W."/>
            <person name="Du L."/>
            <person name="Sun Y."/>
            <person name="Zhan W."/>
            <person name="Jiang J."/>
            <person name="Wang Q."/>
            <person name="Zhang B."/>
            <person name="Ji P."/>
            <person name="Sakyi L.B."/>
            <person name="Cui X."/>
            <person name="Yuan T."/>
            <person name="Jiang B."/>
            <person name="Yang W."/>
            <person name="Lam T.T.-Y."/>
            <person name="Chang Q."/>
            <person name="Ding S."/>
            <person name="Wang X."/>
            <person name="Zhu J."/>
            <person name="Ruan X."/>
            <person name="Zhao L."/>
            <person name="Wei J."/>
            <person name="Que T."/>
            <person name="Du C."/>
            <person name="Cheng J."/>
            <person name="Dai P."/>
            <person name="Han X."/>
            <person name="Huang E."/>
            <person name="Gao Y."/>
            <person name="Liu J."/>
            <person name="Shao H."/>
            <person name="Ye R."/>
            <person name="Li L."/>
            <person name="Wei W."/>
            <person name="Wang X."/>
            <person name="Wang C."/>
            <person name="Yang T."/>
            <person name="Huo Q."/>
            <person name="Li W."/>
            <person name="Guo W."/>
            <person name="Chen H."/>
            <person name="Zhou L."/>
            <person name="Ni X."/>
            <person name="Tian J."/>
            <person name="Zhou Y."/>
            <person name="Sheng Y."/>
            <person name="Liu T."/>
            <person name="Pan Y."/>
            <person name="Xia L."/>
            <person name="Li J."/>
            <person name="Zhao F."/>
            <person name="Cao W."/>
        </authorList>
    </citation>
    <scope>NUCLEOTIDE SEQUENCE</scope>
    <source>
        <strain evidence="1">Hyas-2018</strain>
    </source>
</reference>
<evidence type="ECO:0000313" key="1">
    <source>
        <dbReference type="EMBL" id="KAH6931186.1"/>
    </source>
</evidence>
<sequence>MNESRQIGELFSRVNRLLGRDESAFLKDLQDVFDANDVDFFRRAVTSTRTQSVVEIALSIYVTAQVLDMFARSLERFSSSYFDSEETDDAERVPIVRRWSRYQVCNVEALANAFECSQLLARANVVELHAARRCGTDLALAIQRRGAPPQEGEGGGCGLKSLNPGDGQDASKQNNTIIKQRLFKASRRLTETPPYAVKRPVRPTSS</sequence>
<comment type="caution">
    <text evidence="1">The sequence shown here is derived from an EMBL/GenBank/DDBJ whole genome shotgun (WGS) entry which is preliminary data.</text>
</comment>
<keyword evidence="2" id="KW-1185">Reference proteome</keyword>